<proteinExistence type="predicted"/>
<evidence type="ECO:0000313" key="2">
    <source>
        <dbReference type="Proteomes" id="UP000596661"/>
    </source>
</evidence>
<evidence type="ECO:0000313" key="1">
    <source>
        <dbReference type="EnsemblPlants" id="cds.novel_model_7267_5bd9a17a"/>
    </source>
</evidence>
<dbReference type="EMBL" id="UZAU01000818">
    <property type="status" value="NOT_ANNOTATED_CDS"/>
    <property type="molecule type" value="Genomic_DNA"/>
</dbReference>
<name>A0A803RB18_CANSA</name>
<organism evidence="1 2">
    <name type="scientific">Cannabis sativa</name>
    <name type="common">Hemp</name>
    <name type="synonym">Marijuana</name>
    <dbReference type="NCBI Taxonomy" id="3483"/>
    <lineage>
        <taxon>Eukaryota</taxon>
        <taxon>Viridiplantae</taxon>
        <taxon>Streptophyta</taxon>
        <taxon>Embryophyta</taxon>
        <taxon>Tracheophyta</taxon>
        <taxon>Spermatophyta</taxon>
        <taxon>Magnoliopsida</taxon>
        <taxon>eudicotyledons</taxon>
        <taxon>Gunneridae</taxon>
        <taxon>Pentapetalae</taxon>
        <taxon>rosids</taxon>
        <taxon>fabids</taxon>
        <taxon>Rosales</taxon>
        <taxon>Cannabaceae</taxon>
        <taxon>Cannabis</taxon>
    </lineage>
</organism>
<accession>A0A803RB18</accession>
<keyword evidence="2" id="KW-1185">Reference proteome</keyword>
<dbReference type="Proteomes" id="UP000596661">
    <property type="component" value="Unassembled WGS sequence"/>
</dbReference>
<protein>
    <submittedName>
        <fullName evidence="1">Uncharacterized protein</fullName>
    </submittedName>
</protein>
<dbReference type="Gramene" id="novel_model_7267_5bd9a17a">
    <property type="protein sequence ID" value="cds.novel_model_7267_5bd9a17a"/>
    <property type="gene ID" value="novel_gene_3834_5bd9a17a"/>
</dbReference>
<sequence length="73" mass="9011">MKQTIHMYRVSWLNKQKFKRRLTKQIKNRMKKTTKQTKHPKQMKSLMEMNQSIKAQRKIICSIQHPREQCKLK</sequence>
<reference evidence="1" key="1">
    <citation type="submission" date="2021-03" db="UniProtKB">
        <authorList>
            <consortium name="EnsemblPlants"/>
        </authorList>
    </citation>
    <scope>IDENTIFICATION</scope>
</reference>
<dbReference type="AlphaFoldDB" id="A0A803RB18"/>
<dbReference type="EnsemblPlants" id="novel_model_7267_5bd9a17a">
    <property type="protein sequence ID" value="cds.novel_model_7267_5bd9a17a"/>
    <property type="gene ID" value="novel_gene_3834_5bd9a17a"/>
</dbReference>